<accession>A0A1V4DCE6</accession>
<evidence type="ECO:0000313" key="6">
    <source>
        <dbReference type="Proteomes" id="UP000033615"/>
    </source>
</evidence>
<dbReference type="SUPFAM" id="SSF51197">
    <property type="entry name" value="Clavaminate synthase-like"/>
    <property type="match status" value="1"/>
</dbReference>
<evidence type="ECO:0000259" key="4">
    <source>
        <dbReference type="PROSITE" id="PS51184"/>
    </source>
</evidence>
<protein>
    <recommendedName>
        <fullName evidence="4">JmjC domain-containing protein</fullName>
    </recommendedName>
</protein>
<dbReference type="PANTHER" id="PTHR13096">
    <property type="entry name" value="MINA53 MYC INDUCED NUCLEAR ANTIGEN"/>
    <property type="match status" value="1"/>
</dbReference>
<dbReference type="RefSeq" id="WP_046089801.1">
    <property type="nucleotide sequence ID" value="NZ_LAKD02000004.1"/>
</dbReference>
<evidence type="ECO:0000313" key="5">
    <source>
        <dbReference type="EMBL" id="OPF83793.1"/>
    </source>
</evidence>
<dbReference type="EMBL" id="LAKD02000004">
    <property type="protein sequence ID" value="OPF83793.1"/>
    <property type="molecule type" value="Genomic_DNA"/>
</dbReference>
<reference evidence="5" key="1">
    <citation type="submission" date="2016-12" db="EMBL/GenBank/DDBJ databases">
        <title>Genome sequence of Streptomyces antioxidans MUSC 164.</title>
        <authorList>
            <person name="Lee L.-H."/>
            <person name="Ser H.-L."/>
        </authorList>
    </citation>
    <scope>NUCLEOTIDE SEQUENCE [LARGE SCALE GENOMIC DNA]</scope>
    <source>
        <strain evidence="5">MUSC 164</strain>
    </source>
</reference>
<dbReference type="Gene3D" id="2.60.120.650">
    <property type="entry name" value="Cupin"/>
    <property type="match status" value="1"/>
</dbReference>
<keyword evidence="3" id="KW-0408">Iron</keyword>
<comment type="cofactor">
    <cofactor evidence="1">
        <name>Fe(2+)</name>
        <dbReference type="ChEBI" id="CHEBI:29033"/>
    </cofactor>
</comment>
<evidence type="ECO:0000256" key="1">
    <source>
        <dbReference type="ARBA" id="ARBA00001954"/>
    </source>
</evidence>
<dbReference type="Pfam" id="PF08007">
    <property type="entry name" value="JmjC_2"/>
    <property type="match status" value="1"/>
</dbReference>
<name>A0A1V4DCE6_9ACTN</name>
<dbReference type="Gene3D" id="3.40.366.30">
    <property type="entry name" value="50S ribosomal protein L16 arginine hydroxylase, Chain A, Domain 2"/>
    <property type="match status" value="1"/>
</dbReference>
<gene>
    <name evidence="5" type="ORF">VT50_0203110</name>
</gene>
<dbReference type="OrthoDB" id="9764016at2"/>
<organism evidence="5 6">
    <name type="scientific">Streptomyces antioxidans</name>
    <dbReference type="NCBI Taxonomy" id="1507734"/>
    <lineage>
        <taxon>Bacteria</taxon>
        <taxon>Bacillati</taxon>
        <taxon>Actinomycetota</taxon>
        <taxon>Actinomycetes</taxon>
        <taxon>Kitasatosporales</taxon>
        <taxon>Streptomycetaceae</taxon>
        <taxon>Streptomyces</taxon>
    </lineage>
</organism>
<dbReference type="InterPro" id="IPR039994">
    <property type="entry name" value="NO66-like"/>
</dbReference>
<dbReference type="AlphaFoldDB" id="A0A1V4DCE6"/>
<keyword evidence="6" id="KW-1185">Reference proteome</keyword>
<dbReference type="PROSITE" id="PS51184">
    <property type="entry name" value="JMJC"/>
    <property type="match status" value="1"/>
</dbReference>
<dbReference type="Proteomes" id="UP000033615">
    <property type="component" value="Unassembled WGS sequence"/>
</dbReference>
<comment type="caution">
    <text evidence="5">The sequence shown here is derived from an EMBL/GenBank/DDBJ whole genome shotgun (WGS) entry which is preliminary data.</text>
</comment>
<dbReference type="PANTHER" id="PTHR13096:SF8">
    <property type="entry name" value="RIBOSOMAL OXYGENASE 1"/>
    <property type="match status" value="1"/>
</dbReference>
<evidence type="ECO:0000256" key="2">
    <source>
        <dbReference type="ARBA" id="ARBA00022723"/>
    </source>
</evidence>
<keyword evidence="2" id="KW-0479">Metal-binding</keyword>
<feature type="domain" description="JmjC" evidence="4">
    <location>
        <begin position="82"/>
        <end position="241"/>
    </location>
</feature>
<dbReference type="GO" id="GO:0046872">
    <property type="term" value="F:metal ion binding"/>
    <property type="evidence" value="ECO:0007669"/>
    <property type="project" value="UniProtKB-KW"/>
</dbReference>
<dbReference type="SMART" id="SM00558">
    <property type="entry name" value="JmjC"/>
    <property type="match status" value="1"/>
</dbReference>
<sequence length="396" mass="43703">MDLGDLVSPLAQDEFLGQSFGRKFEIFEGPNGRFSDLLSWSALNDILRYHRLDSPRLRLMRGGKPIEPESYATLMRGTFEGEQYRQLRPGAFAEQLHSGATLVLDSVDELHGPVSDLTAALERRLRVPVAASAYASWGATDGFGVHWDDHDVLVVQVAGRKRWSVYGPSRPWPLHRDVEPNRTPPAEPQAEFVLSDGDVLHVPRGWWHAVAAVDEPTLHVTFGITQPTGIDLVTWLADEMRADPRFRQDLPRYAGDEALIDHVAALRTALLDVLDDKSVVTRFFSSQDANAPLRPRLSLPNAATADVIPGDNAFQVVFLAPRAMLRGEDDAVTLTADGQEWTFDSVARPLLERLLDGSRVELQELVALAEGALDHATVRTFVAELVKVGLVAVEAS</sequence>
<dbReference type="InterPro" id="IPR003347">
    <property type="entry name" value="JmjC_dom"/>
</dbReference>
<proteinExistence type="predicted"/>
<evidence type="ECO:0000256" key="3">
    <source>
        <dbReference type="ARBA" id="ARBA00023004"/>
    </source>
</evidence>